<protein>
    <recommendedName>
        <fullName evidence="1">Reverse transcriptase Ty1/copia-type domain-containing protein</fullName>
    </recommendedName>
</protein>
<keyword evidence="3" id="KW-1185">Reference proteome</keyword>
<dbReference type="EnsemblPlants" id="Solyc07g018077.1.1">
    <property type="protein sequence ID" value="Solyc07g018077.1.1"/>
    <property type="gene ID" value="Solyc07g018077.1"/>
</dbReference>
<dbReference type="InParanoid" id="A0A3Q7H8Z8"/>
<dbReference type="PANTHER" id="PTHR11439:SF524">
    <property type="entry name" value="RNA-DIRECTED DNA POLYMERASE, PROTEIN KINASE RLK-PELLE-DLSV FAMILY"/>
    <property type="match status" value="1"/>
</dbReference>
<accession>A0A3Q7H8Z8</accession>
<reference evidence="2" key="2">
    <citation type="submission" date="2019-01" db="UniProtKB">
        <authorList>
            <consortium name="EnsemblPlants"/>
        </authorList>
    </citation>
    <scope>IDENTIFICATION</scope>
    <source>
        <strain evidence="2">cv. Heinz 1706</strain>
    </source>
</reference>
<sequence length="207" mass="23583">MSYLLLYVDYIILTASLDKLRRYIISLFSVKFSMKDLGHLSYFLGIAVTLHAGCSFLSQNKYATEIIERAGMSSCKVSPSPVDTKLKLSSITCKPFEDPSLYRSLSGALNTLRSQDPILYMQYNIYVYSCMTRGMNTCTHLKYNGFRSLLVLFIHIHSYLYTDADWGKCADIRCSTSAYCVFLGDNLISWFSKRKATLSHSSERKNI</sequence>
<dbReference type="PANTHER" id="PTHR11439">
    <property type="entry name" value="GAG-POL-RELATED RETROTRANSPOSON"/>
    <property type="match status" value="1"/>
</dbReference>
<feature type="domain" description="Reverse transcriptase Ty1/copia-type" evidence="1">
    <location>
        <begin position="6"/>
        <end position="82"/>
    </location>
</feature>
<evidence type="ECO:0000313" key="3">
    <source>
        <dbReference type="Proteomes" id="UP000004994"/>
    </source>
</evidence>
<evidence type="ECO:0000313" key="2">
    <source>
        <dbReference type="EnsemblPlants" id="Solyc07g018077.1.1"/>
    </source>
</evidence>
<dbReference type="Pfam" id="PF07727">
    <property type="entry name" value="RVT_2"/>
    <property type="match status" value="1"/>
</dbReference>
<dbReference type="Proteomes" id="UP000004994">
    <property type="component" value="Chromosome 7"/>
</dbReference>
<organism evidence="2">
    <name type="scientific">Solanum lycopersicum</name>
    <name type="common">Tomato</name>
    <name type="synonym">Lycopersicon esculentum</name>
    <dbReference type="NCBI Taxonomy" id="4081"/>
    <lineage>
        <taxon>Eukaryota</taxon>
        <taxon>Viridiplantae</taxon>
        <taxon>Streptophyta</taxon>
        <taxon>Embryophyta</taxon>
        <taxon>Tracheophyta</taxon>
        <taxon>Spermatophyta</taxon>
        <taxon>Magnoliopsida</taxon>
        <taxon>eudicotyledons</taxon>
        <taxon>Gunneridae</taxon>
        <taxon>Pentapetalae</taxon>
        <taxon>asterids</taxon>
        <taxon>lamiids</taxon>
        <taxon>Solanales</taxon>
        <taxon>Solanaceae</taxon>
        <taxon>Solanoideae</taxon>
        <taxon>Solaneae</taxon>
        <taxon>Solanum</taxon>
        <taxon>Solanum subgen. Lycopersicon</taxon>
    </lineage>
</organism>
<dbReference type="Gramene" id="Solyc07g018077.1.1">
    <property type="protein sequence ID" value="Solyc07g018077.1.1"/>
    <property type="gene ID" value="Solyc07g018077.1"/>
</dbReference>
<name>A0A3Q7H8Z8_SOLLC</name>
<evidence type="ECO:0000259" key="1">
    <source>
        <dbReference type="Pfam" id="PF07727"/>
    </source>
</evidence>
<dbReference type="STRING" id="4081.A0A3Q7H8Z8"/>
<dbReference type="InterPro" id="IPR013103">
    <property type="entry name" value="RVT_2"/>
</dbReference>
<reference evidence="2" key="1">
    <citation type="journal article" date="2012" name="Nature">
        <title>The tomato genome sequence provides insights into fleshy fruit evolution.</title>
        <authorList>
            <consortium name="Tomato Genome Consortium"/>
        </authorList>
    </citation>
    <scope>NUCLEOTIDE SEQUENCE [LARGE SCALE GENOMIC DNA]</scope>
    <source>
        <strain evidence="2">cv. Heinz 1706</strain>
    </source>
</reference>
<dbReference type="AlphaFoldDB" id="A0A3Q7H8Z8"/>
<proteinExistence type="predicted"/>